<keyword evidence="2" id="KW-1185">Reference proteome</keyword>
<evidence type="ECO:0000313" key="1">
    <source>
        <dbReference type="EMBL" id="ODN05753.1"/>
    </source>
</evidence>
<comment type="caution">
    <text evidence="1">The sequence shown here is derived from an EMBL/GenBank/DDBJ whole genome shotgun (WGS) entry which is preliminary data.</text>
</comment>
<proteinExistence type="predicted"/>
<accession>A0A1D2NKE5</accession>
<sequence length="93" mass="10384">MISDVLESFWLGGELLSSLLCADKVELWIAQLIADWRAETHAWKISSQSAYKTYLFGEMSSKQNRLSHSAIGRTMQILRSSSITVGVSSSLFL</sequence>
<gene>
    <name evidence="1" type="ORF">Ocin01_00938</name>
</gene>
<dbReference type="Proteomes" id="UP000094527">
    <property type="component" value="Unassembled WGS sequence"/>
</dbReference>
<dbReference type="AlphaFoldDB" id="A0A1D2NKE5"/>
<name>A0A1D2NKE5_ORCCI</name>
<reference evidence="1 2" key="1">
    <citation type="journal article" date="2016" name="Genome Biol. Evol.">
        <title>Gene Family Evolution Reflects Adaptation to Soil Environmental Stressors in the Genome of the Collembolan Orchesella cincta.</title>
        <authorList>
            <person name="Faddeeva-Vakhrusheva A."/>
            <person name="Derks M.F."/>
            <person name="Anvar S.Y."/>
            <person name="Agamennone V."/>
            <person name="Suring W."/>
            <person name="Smit S."/>
            <person name="van Straalen N.M."/>
            <person name="Roelofs D."/>
        </authorList>
    </citation>
    <scope>NUCLEOTIDE SEQUENCE [LARGE SCALE GENOMIC DNA]</scope>
    <source>
        <tissue evidence="1">Mixed pool</tissue>
    </source>
</reference>
<protein>
    <submittedName>
        <fullName evidence="1">Uncharacterized protein</fullName>
    </submittedName>
</protein>
<organism evidence="1 2">
    <name type="scientific">Orchesella cincta</name>
    <name type="common">Springtail</name>
    <name type="synonym">Podura cincta</name>
    <dbReference type="NCBI Taxonomy" id="48709"/>
    <lineage>
        <taxon>Eukaryota</taxon>
        <taxon>Metazoa</taxon>
        <taxon>Ecdysozoa</taxon>
        <taxon>Arthropoda</taxon>
        <taxon>Hexapoda</taxon>
        <taxon>Collembola</taxon>
        <taxon>Entomobryomorpha</taxon>
        <taxon>Entomobryoidea</taxon>
        <taxon>Orchesellidae</taxon>
        <taxon>Orchesellinae</taxon>
        <taxon>Orchesella</taxon>
    </lineage>
</organism>
<dbReference type="EMBL" id="LJIJ01000017">
    <property type="protein sequence ID" value="ODN05753.1"/>
    <property type="molecule type" value="Genomic_DNA"/>
</dbReference>
<evidence type="ECO:0000313" key="2">
    <source>
        <dbReference type="Proteomes" id="UP000094527"/>
    </source>
</evidence>